<dbReference type="SMART" id="SM00483">
    <property type="entry name" value="POLXc"/>
    <property type="match status" value="1"/>
</dbReference>
<feature type="domain" description="BRCT" evidence="15">
    <location>
        <begin position="205"/>
        <end position="299"/>
    </location>
</feature>
<dbReference type="FunFam" id="3.30.210.10:FF:000001">
    <property type="entry name" value="DNA polymerase lambda"/>
    <property type="match status" value="1"/>
</dbReference>
<dbReference type="Pfam" id="PF14792">
    <property type="entry name" value="DNA_pol_B_palm"/>
    <property type="match status" value="1"/>
</dbReference>
<dbReference type="InterPro" id="IPR010996">
    <property type="entry name" value="HHH_MUS81"/>
</dbReference>
<dbReference type="Gene3D" id="3.40.50.10190">
    <property type="entry name" value="BRCT domain"/>
    <property type="match status" value="1"/>
</dbReference>
<evidence type="ECO:0000256" key="7">
    <source>
        <dbReference type="ARBA" id="ARBA00022705"/>
    </source>
</evidence>
<proteinExistence type="predicted"/>
<dbReference type="Gene3D" id="1.10.150.110">
    <property type="entry name" value="DNA polymerase beta, N-terminal domain-like"/>
    <property type="match status" value="1"/>
</dbReference>
<dbReference type="FunFam" id="1.10.150.110:FF:000005">
    <property type="entry name" value="DNA polymerase POL4"/>
    <property type="match status" value="1"/>
</dbReference>
<dbReference type="InterPro" id="IPR002054">
    <property type="entry name" value="DNA-dir_DNA_pol_X"/>
</dbReference>
<evidence type="ECO:0000313" key="16">
    <source>
        <dbReference type="EMBL" id="KAK1755301.1"/>
    </source>
</evidence>
<evidence type="ECO:0000256" key="14">
    <source>
        <dbReference type="SAM" id="MobiDB-lite"/>
    </source>
</evidence>
<organism evidence="16 17">
    <name type="scientific">Echria macrotheca</name>
    <dbReference type="NCBI Taxonomy" id="438768"/>
    <lineage>
        <taxon>Eukaryota</taxon>
        <taxon>Fungi</taxon>
        <taxon>Dikarya</taxon>
        <taxon>Ascomycota</taxon>
        <taxon>Pezizomycotina</taxon>
        <taxon>Sordariomycetes</taxon>
        <taxon>Sordariomycetidae</taxon>
        <taxon>Sordariales</taxon>
        <taxon>Schizotheciaceae</taxon>
        <taxon>Echria</taxon>
    </lineage>
</organism>
<comment type="cofactor">
    <cofactor evidence="1">
        <name>Mn(2+)</name>
        <dbReference type="ChEBI" id="CHEBI:29035"/>
    </cofactor>
</comment>
<dbReference type="InterPro" id="IPR029398">
    <property type="entry name" value="PolB_thumb"/>
</dbReference>
<dbReference type="Proteomes" id="UP001239445">
    <property type="component" value="Unassembled WGS sequence"/>
</dbReference>
<dbReference type="InterPro" id="IPR028207">
    <property type="entry name" value="DNA_pol_B_palm_palm"/>
</dbReference>
<feature type="compositionally biased region" description="Basic and acidic residues" evidence="14">
    <location>
        <begin position="334"/>
        <end position="345"/>
    </location>
</feature>
<feature type="region of interest" description="Disordered" evidence="14">
    <location>
        <begin position="173"/>
        <end position="204"/>
    </location>
</feature>
<sequence length="842" mass="94054">MGSPTDRAFPPLTRSERHPVHEQWPWVSSQTTCVRRMDFPSLSEKAAFFDELDALNSIDDDEDDQLSKGEQEYRAKSDAFFARVKVTQPLSASAREQTFHPPRRTFSAPAPASQTPLRIIQATPQGREAADTVAAQQSIPTPGSSVIKETPVLDPTRPLYGLLHRSSTAPLPFPSSAPIAAESPSASSSMRKRKRQAPPAKSVPEPEQIFQNLAFFYIPNDDIAPMRKLRIGKAREYGAIWVRDPASASYVIVDNRLEYKDIEKILGSDSPNTLVVVNEEYPIDCITYRALLNPHQQRYKVPGFPGKDPEETTVSIGSVPRSESLPGSLPLKEPPTDAKRWDHVPRAGTPPRQEVIEISQTQSSAESKQNGTDQATRSEPQEPRLDESIIRSSHPTPEISDELSEYIELMQKYKDVPLDVEEDDVQSVTGGGASDTESGSEGERDRRKPPTRNGSRKDITFEDRFACNRGGTLEKGSGEDQNPNARTIEILQSMCDYYSRVNDHWRTTAYRKAINTLRRQPIKIRTEEEAYRLPNIGARIAAKIEEIVSTNALRRLDYARDEPLDAALAIFLGIYGVGTSIANRWLAKGYRTLEDLMANPPSDLTPNQRLGIEHYEDLNTRIPREEVTQLGAYVKREAAVLDPGVELLIGGSYRRGSPTSGDIDFIVTKKGTTSAAELVPFLEDLIRVLTDKGFLVATLAALHSTRRPDRNGEPAGSKWHGCCVLPETERPAVSTEPDENGGEGGGRKTGGIWRRIDFLLVPETEYGAALIYFTGNDIFNRSLRLLASKKGMRLNQRGLYKEVMRGPGRLKTTEGELVEGRDERRIFEILGVKWREPWERWC</sequence>
<evidence type="ECO:0000256" key="13">
    <source>
        <dbReference type="PIRSR" id="PIRSR622312-50"/>
    </source>
</evidence>
<dbReference type="Pfam" id="PF14716">
    <property type="entry name" value="HHH_8"/>
    <property type="match status" value="1"/>
</dbReference>
<dbReference type="InterPro" id="IPR043519">
    <property type="entry name" value="NT_sf"/>
</dbReference>
<gene>
    <name evidence="16" type="ORF">QBC47DRAFT_383336</name>
</gene>
<dbReference type="InterPro" id="IPR037160">
    <property type="entry name" value="DNA_Pol_thumb_sf"/>
</dbReference>
<dbReference type="GO" id="GO:0006303">
    <property type="term" value="P:double-strand break repair via nonhomologous end joining"/>
    <property type="evidence" value="ECO:0007669"/>
    <property type="project" value="TreeGrafter"/>
</dbReference>
<dbReference type="InterPro" id="IPR027421">
    <property type="entry name" value="DNA_pol_lamdba_lyase_dom_sf"/>
</dbReference>
<keyword evidence="11" id="KW-0456">Lyase</keyword>
<feature type="compositionally biased region" description="Basic and acidic residues" evidence="14">
    <location>
        <begin position="455"/>
        <end position="466"/>
    </location>
</feature>
<feature type="active site" description="Nucleophile; Schiff-base intermediate with DNA; for 5'-dRP lyase activity" evidence="13">
    <location>
        <position position="543"/>
    </location>
</feature>
<dbReference type="PANTHER" id="PTHR11276">
    <property type="entry name" value="DNA POLYMERASE TYPE-X FAMILY MEMBER"/>
    <property type="match status" value="1"/>
</dbReference>
<keyword evidence="8" id="KW-0227">DNA damage</keyword>
<dbReference type="GO" id="GO:0003887">
    <property type="term" value="F:DNA-directed DNA polymerase activity"/>
    <property type="evidence" value="ECO:0007669"/>
    <property type="project" value="UniProtKB-KW"/>
</dbReference>
<dbReference type="Pfam" id="PF10391">
    <property type="entry name" value="DNA_pol_lambd_f"/>
    <property type="match status" value="1"/>
</dbReference>
<comment type="caution">
    <text evidence="16">The sequence shown here is derived from an EMBL/GenBank/DDBJ whole genome shotgun (WGS) entry which is preliminary data.</text>
</comment>
<feature type="region of interest" description="Disordered" evidence="14">
    <location>
        <begin position="1"/>
        <end position="21"/>
    </location>
</feature>
<comment type="catalytic activity">
    <reaction evidence="12">
        <text>DNA(n) + a 2'-deoxyribonucleoside 5'-triphosphate = DNA(n+1) + diphosphate</text>
        <dbReference type="Rhea" id="RHEA:22508"/>
        <dbReference type="Rhea" id="RHEA-COMP:17339"/>
        <dbReference type="Rhea" id="RHEA-COMP:17340"/>
        <dbReference type="ChEBI" id="CHEBI:33019"/>
        <dbReference type="ChEBI" id="CHEBI:61560"/>
        <dbReference type="ChEBI" id="CHEBI:173112"/>
        <dbReference type="EC" id="2.7.7.7"/>
    </reaction>
</comment>
<dbReference type="SUPFAM" id="SSF81301">
    <property type="entry name" value="Nucleotidyltransferase"/>
    <property type="match status" value="1"/>
</dbReference>
<feature type="compositionally biased region" description="Low complexity" evidence="14">
    <location>
        <begin position="174"/>
        <end position="189"/>
    </location>
</feature>
<evidence type="ECO:0000256" key="12">
    <source>
        <dbReference type="ARBA" id="ARBA00049244"/>
    </source>
</evidence>
<accession>A0AAJ0BG87</accession>
<dbReference type="PRINTS" id="PR00870">
    <property type="entry name" value="DNAPOLXBETA"/>
</dbReference>
<dbReference type="SUPFAM" id="SSF81585">
    <property type="entry name" value="PsbU/PolX domain-like"/>
    <property type="match status" value="1"/>
</dbReference>
<evidence type="ECO:0000256" key="4">
    <source>
        <dbReference type="ARBA" id="ARBA00022634"/>
    </source>
</evidence>
<keyword evidence="6" id="KW-0548">Nucleotidyltransferase</keyword>
<evidence type="ECO:0000256" key="5">
    <source>
        <dbReference type="ARBA" id="ARBA00022679"/>
    </source>
</evidence>
<dbReference type="InterPro" id="IPR036420">
    <property type="entry name" value="BRCT_dom_sf"/>
</dbReference>
<dbReference type="GO" id="GO:0003677">
    <property type="term" value="F:DNA binding"/>
    <property type="evidence" value="ECO:0007669"/>
    <property type="project" value="InterPro"/>
</dbReference>
<evidence type="ECO:0000256" key="8">
    <source>
        <dbReference type="ARBA" id="ARBA00022763"/>
    </source>
</evidence>
<keyword evidence="9" id="KW-0239">DNA-directed DNA polymerase</keyword>
<dbReference type="EMBL" id="MU839834">
    <property type="protein sequence ID" value="KAK1755301.1"/>
    <property type="molecule type" value="Genomic_DNA"/>
</dbReference>
<dbReference type="Gene3D" id="1.10.150.20">
    <property type="entry name" value="5' to 3' exonuclease, C-terminal subdomain"/>
    <property type="match status" value="1"/>
</dbReference>
<dbReference type="PANTHER" id="PTHR11276:SF28">
    <property type="entry name" value="DNA POLYMERASE LAMBDA"/>
    <property type="match status" value="1"/>
</dbReference>
<dbReference type="CDD" id="cd00141">
    <property type="entry name" value="NT_POLXc"/>
    <property type="match status" value="1"/>
</dbReference>
<evidence type="ECO:0000256" key="3">
    <source>
        <dbReference type="ARBA" id="ARBA00016513"/>
    </source>
</evidence>
<feature type="compositionally biased region" description="Basic and acidic residues" evidence="14">
    <location>
        <begin position="379"/>
        <end position="389"/>
    </location>
</feature>
<dbReference type="InterPro" id="IPR018944">
    <property type="entry name" value="DNA_pol_lambd_fingers_domain"/>
</dbReference>
<evidence type="ECO:0000256" key="1">
    <source>
        <dbReference type="ARBA" id="ARBA00001936"/>
    </source>
</evidence>
<evidence type="ECO:0000256" key="11">
    <source>
        <dbReference type="ARBA" id="ARBA00023239"/>
    </source>
</evidence>
<evidence type="ECO:0000313" key="17">
    <source>
        <dbReference type="Proteomes" id="UP001239445"/>
    </source>
</evidence>
<feature type="region of interest" description="Disordered" evidence="14">
    <location>
        <begin position="300"/>
        <end position="398"/>
    </location>
</feature>
<dbReference type="PRINTS" id="PR00869">
    <property type="entry name" value="DNAPOLX"/>
</dbReference>
<keyword evidence="10" id="KW-0234">DNA repair</keyword>
<dbReference type="EC" id="2.7.7.7" evidence="2"/>
<dbReference type="InterPro" id="IPR022312">
    <property type="entry name" value="DNA_pol_X"/>
</dbReference>
<dbReference type="AlphaFoldDB" id="A0AAJ0BG87"/>
<name>A0AAJ0BG87_9PEZI</name>
<dbReference type="SUPFAM" id="SSF47802">
    <property type="entry name" value="DNA polymerase beta, N-terminal domain-like"/>
    <property type="match status" value="1"/>
</dbReference>
<keyword evidence="7" id="KW-0235">DNA replication</keyword>
<dbReference type="InterPro" id="IPR002008">
    <property type="entry name" value="DNA_pol_X_beta-like"/>
</dbReference>
<evidence type="ECO:0000256" key="6">
    <source>
        <dbReference type="ARBA" id="ARBA00022695"/>
    </source>
</evidence>
<protein>
    <recommendedName>
        <fullName evidence="3">DNA polymerase lambda</fullName>
        <ecNumber evidence="2">2.7.7.7</ecNumber>
    </recommendedName>
</protein>
<dbReference type="InterPro" id="IPR001357">
    <property type="entry name" value="BRCT_dom"/>
</dbReference>
<evidence type="ECO:0000256" key="2">
    <source>
        <dbReference type="ARBA" id="ARBA00012417"/>
    </source>
</evidence>
<dbReference type="Gene3D" id="3.30.460.10">
    <property type="entry name" value="Beta Polymerase, domain 2"/>
    <property type="match status" value="1"/>
</dbReference>
<dbReference type="PROSITE" id="PS50172">
    <property type="entry name" value="BRCT"/>
    <property type="match status" value="1"/>
</dbReference>
<dbReference type="GO" id="GO:0016829">
    <property type="term" value="F:lyase activity"/>
    <property type="evidence" value="ECO:0007669"/>
    <property type="project" value="UniProtKB-KW"/>
</dbReference>
<evidence type="ECO:0000259" key="15">
    <source>
        <dbReference type="PROSITE" id="PS50172"/>
    </source>
</evidence>
<keyword evidence="4" id="KW-0237">DNA synthesis</keyword>
<keyword evidence="17" id="KW-1185">Reference proteome</keyword>
<evidence type="ECO:0000256" key="10">
    <source>
        <dbReference type="ARBA" id="ARBA00023204"/>
    </source>
</evidence>
<reference evidence="16" key="1">
    <citation type="submission" date="2023-06" db="EMBL/GenBank/DDBJ databases">
        <title>Genome-scale phylogeny and comparative genomics of the fungal order Sordariales.</title>
        <authorList>
            <consortium name="Lawrence Berkeley National Laboratory"/>
            <person name="Hensen N."/>
            <person name="Bonometti L."/>
            <person name="Westerberg I."/>
            <person name="Brannstrom I.O."/>
            <person name="Guillou S."/>
            <person name="Cros-Aarteil S."/>
            <person name="Calhoun S."/>
            <person name="Haridas S."/>
            <person name="Kuo A."/>
            <person name="Mondo S."/>
            <person name="Pangilinan J."/>
            <person name="Riley R."/>
            <person name="Labutti K."/>
            <person name="Andreopoulos B."/>
            <person name="Lipzen A."/>
            <person name="Chen C."/>
            <person name="Yanf M."/>
            <person name="Daum C."/>
            <person name="Ng V."/>
            <person name="Clum A."/>
            <person name="Steindorff A."/>
            <person name="Ohm R."/>
            <person name="Martin F."/>
            <person name="Silar P."/>
            <person name="Natvig D."/>
            <person name="Lalanne C."/>
            <person name="Gautier V."/>
            <person name="Ament-Velasquez S.L."/>
            <person name="Kruys A."/>
            <person name="Hutchinson M.I."/>
            <person name="Powell A.J."/>
            <person name="Barry K."/>
            <person name="Miller A.N."/>
            <person name="Grigoriev I.V."/>
            <person name="Debuchy R."/>
            <person name="Gladieux P."/>
            <person name="Thoren M.H."/>
            <person name="Johannesson H."/>
        </authorList>
    </citation>
    <scope>NUCLEOTIDE SEQUENCE</scope>
    <source>
        <strain evidence="16">PSN4</strain>
    </source>
</reference>
<keyword evidence="5" id="KW-0808">Transferase</keyword>
<dbReference type="GO" id="GO:0005634">
    <property type="term" value="C:nucleus"/>
    <property type="evidence" value="ECO:0007669"/>
    <property type="project" value="TreeGrafter"/>
</dbReference>
<dbReference type="Pfam" id="PF14791">
    <property type="entry name" value="DNA_pol_B_thumb"/>
    <property type="match status" value="1"/>
</dbReference>
<dbReference type="Gene3D" id="3.30.210.10">
    <property type="entry name" value="DNA polymerase, thumb domain"/>
    <property type="match status" value="1"/>
</dbReference>
<feature type="region of interest" description="Disordered" evidence="14">
    <location>
        <begin position="92"/>
        <end position="113"/>
    </location>
</feature>
<evidence type="ECO:0000256" key="9">
    <source>
        <dbReference type="ARBA" id="ARBA00022932"/>
    </source>
</evidence>
<feature type="compositionally biased region" description="Polar residues" evidence="14">
    <location>
        <begin position="358"/>
        <end position="378"/>
    </location>
</feature>
<feature type="region of interest" description="Disordered" evidence="14">
    <location>
        <begin position="423"/>
        <end position="484"/>
    </location>
</feature>